<dbReference type="STRING" id="210143.A0A1R3KJL7"/>
<dbReference type="Gramene" id="OMP07280">
    <property type="protein sequence ID" value="OMP07280"/>
    <property type="gene ID" value="CCACVL1_01336"/>
</dbReference>
<keyword evidence="3" id="KW-1185">Reference proteome</keyword>
<dbReference type="EMBL" id="AWWV01004541">
    <property type="protein sequence ID" value="OMP07280.1"/>
    <property type="molecule type" value="Genomic_DNA"/>
</dbReference>
<evidence type="ECO:0000313" key="2">
    <source>
        <dbReference type="EMBL" id="OMP07280.1"/>
    </source>
</evidence>
<reference evidence="2 3" key="1">
    <citation type="submission" date="2013-09" db="EMBL/GenBank/DDBJ databases">
        <title>Corchorus capsularis genome sequencing.</title>
        <authorList>
            <person name="Alam M."/>
            <person name="Haque M.S."/>
            <person name="Islam M.S."/>
            <person name="Emdad E.M."/>
            <person name="Islam M.M."/>
            <person name="Ahmed B."/>
            <person name="Halim A."/>
            <person name="Hossen Q.M.M."/>
            <person name="Hossain M.Z."/>
            <person name="Ahmed R."/>
            <person name="Khan M.M."/>
            <person name="Islam R."/>
            <person name="Rashid M.M."/>
            <person name="Khan S.A."/>
            <person name="Rahman M.S."/>
            <person name="Alam M."/>
        </authorList>
    </citation>
    <scope>NUCLEOTIDE SEQUENCE [LARGE SCALE GENOMIC DNA]</scope>
    <source>
        <strain evidence="3">cv. CVL-1</strain>
        <tissue evidence="2">Whole seedling</tissue>
    </source>
</reference>
<organism evidence="2 3">
    <name type="scientific">Corchorus capsularis</name>
    <name type="common">Jute</name>
    <dbReference type="NCBI Taxonomy" id="210143"/>
    <lineage>
        <taxon>Eukaryota</taxon>
        <taxon>Viridiplantae</taxon>
        <taxon>Streptophyta</taxon>
        <taxon>Embryophyta</taxon>
        <taxon>Tracheophyta</taxon>
        <taxon>Spermatophyta</taxon>
        <taxon>Magnoliopsida</taxon>
        <taxon>eudicotyledons</taxon>
        <taxon>Gunneridae</taxon>
        <taxon>Pentapetalae</taxon>
        <taxon>rosids</taxon>
        <taxon>malvids</taxon>
        <taxon>Malvales</taxon>
        <taxon>Malvaceae</taxon>
        <taxon>Grewioideae</taxon>
        <taxon>Apeibeae</taxon>
        <taxon>Corchorus</taxon>
    </lineage>
</organism>
<comment type="caution">
    <text evidence="2">The sequence shown here is derived from an EMBL/GenBank/DDBJ whole genome shotgun (WGS) entry which is preliminary data.</text>
</comment>
<keyword evidence="1" id="KW-1133">Transmembrane helix</keyword>
<evidence type="ECO:0000313" key="3">
    <source>
        <dbReference type="Proteomes" id="UP000188268"/>
    </source>
</evidence>
<name>A0A1R3KJL7_COCAP</name>
<accession>A0A1R3KJL7</accession>
<dbReference type="AlphaFoldDB" id="A0A1R3KJL7"/>
<feature type="non-terminal residue" evidence="2">
    <location>
        <position position="1"/>
    </location>
</feature>
<sequence length="57" mass="6760">GIQEEQVVPARYRQEFLTIAWEHGSSSKYFSLSIFFYWSFPSISFYRAIMTPNLGFK</sequence>
<dbReference type="Proteomes" id="UP000188268">
    <property type="component" value="Unassembled WGS sequence"/>
</dbReference>
<proteinExistence type="predicted"/>
<feature type="transmembrane region" description="Helical" evidence="1">
    <location>
        <begin position="29"/>
        <end position="49"/>
    </location>
</feature>
<gene>
    <name evidence="2" type="ORF">CCACVL1_01336</name>
</gene>
<evidence type="ECO:0000256" key="1">
    <source>
        <dbReference type="SAM" id="Phobius"/>
    </source>
</evidence>
<protein>
    <submittedName>
        <fullName evidence="2">Uncharacterized protein</fullName>
    </submittedName>
</protein>
<keyword evidence="1" id="KW-0472">Membrane</keyword>
<keyword evidence="1" id="KW-0812">Transmembrane</keyword>